<dbReference type="RefSeq" id="WP_114534351.1">
    <property type="nucleotide sequence ID" value="NZ_JAQDVM010000016.1"/>
</dbReference>
<dbReference type="AlphaFoldDB" id="A0A369MBN7"/>
<dbReference type="InterPro" id="IPR024265">
    <property type="entry name" value="DUF3788"/>
</dbReference>
<dbReference type="Proteomes" id="UP000253970">
    <property type="component" value="Unassembled WGS sequence"/>
</dbReference>
<dbReference type="EMBL" id="PPTU01000017">
    <property type="protein sequence ID" value="RDB68856.1"/>
    <property type="molecule type" value="Genomic_DNA"/>
</dbReference>
<proteinExistence type="predicted"/>
<reference evidence="1 2" key="1">
    <citation type="journal article" date="2018" name="Elife">
        <title>Discovery and characterization of a prevalent human gut bacterial enzyme sufficient for the inactivation of a family of plant toxins.</title>
        <authorList>
            <person name="Koppel N."/>
            <person name="Bisanz J.E."/>
            <person name="Pandelia M.E."/>
            <person name="Turnbaugh P.J."/>
            <person name="Balskus E.P."/>
        </authorList>
    </citation>
    <scope>NUCLEOTIDE SEQUENCE [LARGE SCALE GENOMIC DNA]</scope>
    <source>
        <strain evidence="1 2">W1 BHI 6</strain>
    </source>
</reference>
<protein>
    <recommendedName>
        <fullName evidence="3">DUF3788 domain-containing protein</fullName>
    </recommendedName>
</protein>
<evidence type="ECO:0000313" key="2">
    <source>
        <dbReference type="Proteomes" id="UP000253970"/>
    </source>
</evidence>
<sequence>MAAWHELFPLDREPTMEDIAGYIDHPLWDAFTAFVDESYGAKPRIEYSRCGGAPGWNVKYKARGRALCTVYPRDGFFICMVSVGSKEKDEAEVLLATADPYVRALYERSADSSMGRWLMIEITSEGILRDAEALMLLRAAPKGARS</sequence>
<dbReference type="Pfam" id="PF12663">
    <property type="entry name" value="DUF3788"/>
    <property type="match status" value="1"/>
</dbReference>
<evidence type="ECO:0000313" key="1">
    <source>
        <dbReference type="EMBL" id="RDB68856.1"/>
    </source>
</evidence>
<comment type="caution">
    <text evidence="1">The sequence shown here is derived from an EMBL/GenBank/DDBJ whole genome shotgun (WGS) entry which is preliminary data.</text>
</comment>
<evidence type="ECO:0008006" key="3">
    <source>
        <dbReference type="Google" id="ProtNLM"/>
    </source>
</evidence>
<organism evidence="1 2">
    <name type="scientific">Eggerthella lenta</name>
    <name type="common">Eubacterium lentum</name>
    <dbReference type="NCBI Taxonomy" id="84112"/>
    <lineage>
        <taxon>Bacteria</taxon>
        <taxon>Bacillati</taxon>
        <taxon>Actinomycetota</taxon>
        <taxon>Coriobacteriia</taxon>
        <taxon>Eggerthellales</taxon>
        <taxon>Eggerthellaceae</taxon>
        <taxon>Eggerthella</taxon>
    </lineage>
</organism>
<accession>A0A369MBN7</accession>
<gene>
    <name evidence="1" type="ORF">C1875_10875</name>
</gene>
<name>A0A369MBN7_EGGLN</name>